<comment type="caution">
    <text evidence="5">The sequence shown here is derived from an EMBL/GenBank/DDBJ whole genome shotgun (WGS) entry which is preliminary data.</text>
</comment>
<dbReference type="PANTHER" id="PTHR12236">
    <property type="entry name" value="STRUCTURAL CONTITUENT OF CUTICLE"/>
    <property type="match status" value="1"/>
</dbReference>
<proteinExistence type="predicted"/>
<dbReference type="PROSITE" id="PS51155">
    <property type="entry name" value="CHIT_BIND_RR_2"/>
    <property type="match status" value="1"/>
</dbReference>
<keyword evidence="6" id="KW-1185">Reference proteome</keyword>
<feature type="compositionally biased region" description="Basic and acidic residues" evidence="3">
    <location>
        <begin position="76"/>
        <end position="90"/>
    </location>
</feature>
<organism evidence="5 6">
    <name type="scientific">Aromia moschata</name>
    <dbReference type="NCBI Taxonomy" id="1265417"/>
    <lineage>
        <taxon>Eukaryota</taxon>
        <taxon>Metazoa</taxon>
        <taxon>Ecdysozoa</taxon>
        <taxon>Arthropoda</taxon>
        <taxon>Hexapoda</taxon>
        <taxon>Insecta</taxon>
        <taxon>Pterygota</taxon>
        <taxon>Neoptera</taxon>
        <taxon>Endopterygota</taxon>
        <taxon>Coleoptera</taxon>
        <taxon>Polyphaga</taxon>
        <taxon>Cucujiformia</taxon>
        <taxon>Chrysomeloidea</taxon>
        <taxon>Cerambycidae</taxon>
        <taxon>Cerambycinae</taxon>
        <taxon>Callichromatini</taxon>
        <taxon>Aromia</taxon>
    </lineage>
</organism>
<feature type="chain" id="PRO_5043417856" evidence="4">
    <location>
        <begin position="18"/>
        <end position="126"/>
    </location>
</feature>
<feature type="signal peptide" evidence="4">
    <location>
        <begin position="1"/>
        <end position="17"/>
    </location>
</feature>
<dbReference type="Proteomes" id="UP001162162">
    <property type="component" value="Unassembled WGS sequence"/>
</dbReference>
<dbReference type="GO" id="GO:0005615">
    <property type="term" value="C:extracellular space"/>
    <property type="evidence" value="ECO:0007669"/>
    <property type="project" value="TreeGrafter"/>
</dbReference>
<dbReference type="EMBL" id="JAPWTK010000002">
    <property type="protein sequence ID" value="KAJ8962758.1"/>
    <property type="molecule type" value="Genomic_DNA"/>
</dbReference>
<feature type="compositionally biased region" description="Basic and acidic residues" evidence="3">
    <location>
        <begin position="102"/>
        <end position="115"/>
    </location>
</feature>
<name>A0AAV8ZGA6_9CUCU</name>
<dbReference type="GO" id="GO:0031012">
    <property type="term" value="C:extracellular matrix"/>
    <property type="evidence" value="ECO:0007669"/>
    <property type="project" value="TreeGrafter"/>
</dbReference>
<dbReference type="GO" id="GO:0042302">
    <property type="term" value="F:structural constituent of cuticle"/>
    <property type="evidence" value="ECO:0007669"/>
    <property type="project" value="UniProtKB-UniRule"/>
</dbReference>
<keyword evidence="4" id="KW-0732">Signal</keyword>
<reference evidence="5" key="1">
    <citation type="journal article" date="2023" name="Insect Mol. Biol.">
        <title>Genome sequencing provides insights into the evolution of gene families encoding plant cell wall-degrading enzymes in longhorned beetles.</title>
        <authorList>
            <person name="Shin N.R."/>
            <person name="Okamura Y."/>
            <person name="Kirsch R."/>
            <person name="Pauchet Y."/>
        </authorList>
    </citation>
    <scope>NUCLEOTIDE SEQUENCE</scope>
    <source>
        <strain evidence="5">AMC_N1</strain>
    </source>
</reference>
<dbReference type="PANTHER" id="PTHR12236:SF75">
    <property type="entry name" value="CUTICULAR PROTEIN 62BB, ISOFORM A"/>
    <property type="match status" value="1"/>
</dbReference>
<keyword evidence="1 2" id="KW-0193">Cuticle</keyword>
<evidence type="ECO:0000256" key="4">
    <source>
        <dbReference type="SAM" id="SignalP"/>
    </source>
</evidence>
<sequence length="126" mass="13151">MAFKLVVFAAFVTLARAGHLAAPSLAYGHGAVSAYSTVAHAPAVAAYAHVAPVAPVVAEPSAPAHYDFGYSVSDPHTGDAKSQHESRRGDVVQGSYSLLDSDGTKRLGERKDFSEAMRPGAKIIKT</sequence>
<evidence type="ECO:0000313" key="6">
    <source>
        <dbReference type="Proteomes" id="UP001162162"/>
    </source>
</evidence>
<protein>
    <submittedName>
        <fullName evidence="5">Uncharacterized protein</fullName>
    </submittedName>
</protein>
<dbReference type="InterPro" id="IPR000618">
    <property type="entry name" value="Insect_cuticle"/>
</dbReference>
<evidence type="ECO:0000313" key="5">
    <source>
        <dbReference type="EMBL" id="KAJ8962758.1"/>
    </source>
</evidence>
<feature type="region of interest" description="Disordered" evidence="3">
    <location>
        <begin position="74"/>
        <end position="126"/>
    </location>
</feature>
<dbReference type="AlphaFoldDB" id="A0AAV8ZGA6"/>
<accession>A0AAV8ZGA6</accession>
<evidence type="ECO:0000256" key="1">
    <source>
        <dbReference type="ARBA" id="ARBA00022460"/>
    </source>
</evidence>
<gene>
    <name evidence="5" type="ORF">NQ318_001156</name>
</gene>
<dbReference type="Pfam" id="PF00379">
    <property type="entry name" value="Chitin_bind_4"/>
    <property type="match status" value="1"/>
</dbReference>
<evidence type="ECO:0000256" key="2">
    <source>
        <dbReference type="PROSITE-ProRule" id="PRU00497"/>
    </source>
</evidence>
<dbReference type="InterPro" id="IPR051217">
    <property type="entry name" value="Insect_Cuticle_Struc_Prot"/>
</dbReference>
<evidence type="ECO:0000256" key="3">
    <source>
        <dbReference type="SAM" id="MobiDB-lite"/>
    </source>
</evidence>